<feature type="transmembrane region" description="Helical" evidence="9">
    <location>
        <begin position="403"/>
        <end position="429"/>
    </location>
</feature>
<dbReference type="FunFam" id="2.10.25.10:FF:000038">
    <property type="entry name" value="Fibrillin 2"/>
    <property type="match status" value="3"/>
</dbReference>
<dbReference type="PANTHER" id="PTHR24038">
    <property type="entry name" value="STABILIN"/>
    <property type="match status" value="1"/>
</dbReference>
<feature type="domain" description="EGF-like" evidence="10">
    <location>
        <begin position="175"/>
        <end position="211"/>
    </location>
</feature>
<evidence type="ECO:0000313" key="11">
    <source>
        <dbReference type="EMBL" id="PIN88281.1"/>
    </source>
</evidence>
<keyword evidence="9" id="KW-0812">Transmembrane</keyword>
<keyword evidence="4" id="KW-0677">Repeat</keyword>
<dbReference type="EMBL" id="KV923895">
    <property type="protein sequence ID" value="PIN88281.1"/>
    <property type="molecule type" value="Genomic_DNA"/>
</dbReference>
<dbReference type="GO" id="GO:0005509">
    <property type="term" value="F:calcium ion binding"/>
    <property type="evidence" value="ECO:0007669"/>
    <property type="project" value="InterPro"/>
</dbReference>
<evidence type="ECO:0000256" key="5">
    <source>
        <dbReference type="ARBA" id="ARBA00023136"/>
    </source>
</evidence>
<dbReference type="PROSITE" id="PS00010">
    <property type="entry name" value="ASX_HYDROXYL"/>
    <property type="match status" value="3"/>
</dbReference>
<keyword evidence="3" id="KW-0732">Signal</keyword>
<keyword evidence="5 9" id="KW-0472">Membrane</keyword>
<evidence type="ECO:0000313" key="12">
    <source>
        <dbReference type="Proteomes" id="UP000228934"/>
    </source>
</evidence>
<dbReference type="InterPro" id="IPR000152">
    <property type="entry name" value="EGF-type_Asp/Asn_hydroxyl_site"/>
</dbReference>
<gene>
    <name evidence="11" type="ORF">AB205_0050770</name>
</gene>
<dbReference type="InterPro" id="IPR024731">
    <property type="entry name" value="NELL2-like_EGF"/>
</dbReference>
<evidence type="ECO:0000256" key="9">
    <source>
        <dbReference type="SAM" id="Phobius"/>
    </source>
</evidence>
<dbReference type="PROSITE" id="PS01186">
    <property type="entry name" value="EGF_2"/>
    <property type="match status" value="2"/>
</dbReference>
<comment type="caution">
    <text evidence="8">Lacks conserved residue(s) required for the propagation of feature annotation.</text>
</comment>
<dbReference type="SMART" id="SM00179">
    <property type="entry name" value="EGF_CA"/>
    <property type="match status" value="3"/>
</dbReference>
<reference evidence="12" key="1">
    <citation type="journal article" date="2017" name="Nat. Commun.">
        <title>The North American bullfrog draft genome provides insight into hormonal regulation of long noncoding RNA.</title>
        <authorList>
            <person name="Hammond S.A."/>
            <person name="Warren R.L."/>
            <person name="Vandervalk B.P."/>
            <person name="Kucuk E."/>
            <person name="Khan H."/>
            <person name="Gibb E.A."/>
            <person name="Pandoh P."/>
            <person name="Kirk H."/>
            <person name="Zhao Y."/>
            <person name="Jones M."/>
            <person name="Mungall A.J."/>
            <person name="Coope R."/>
            <person name="Pleasance S."/>
            <person name="Moore R.A."/>
            <person name="Holt R.A."/>
            <person name="Round J.M."/>
            <person name="Ohora S."/>
            <person name="Walle B.V."/>
            <person name="Veldhoen N."/>
            <person name="Helbing C.C."/>
            <person name="Birol I."/>
        </authorList>
    </citation>
    <scope>NUCLEOTIDE SEQUENCE [LARGE SCALE GENOMIC DNA]</scope>
</reference>
<keyword evidence="9" id="KW-1133">Transmembrane helix</keyword>
<dbReference type="GO" id="GO:0016020">
    <property type="term" value="C:membrane"/>
    <property type="evidence" value="ECO:0007669"/>
    <property type="project" value="UniProtKB-SubCell"/>
</dbReference>
<evidence type="ECO:0000256" key="3">
    <source>
        <dbReference type="ARBA" id="ARBA00022729"/>
    </source>
</evidence>
<dbReference type="InterPro" id="IPR001881">
    <property type="entry name" value="EGF-like_Ca-bd_dom"/>
</dbReference>
<evidence type="ECO:0000256" key="7">
    <source>
        <dbReference type="ARBA" id="ARBA00023180"/>
    </source>
</evidence>
<dbReference type="OrthoDB" id="9943809at2759"/>
<dbReference type="PROSITE" id="PS00022">
    <property type="entry name" value="EGF_1"/>
    <property type="match status" value="2"/>
</dbReference>
<dbReference type="SUPFAM" id="SSF57184">
    <property type="entry name" value="Growth factor receptor domain"/>
    <property type="match status" value="3"/>
</dbReference>
<sequence length="509" mass="55022">IAGCICTNDYTGEFCQNPPNLCIQGCYPNVTCDNTSGCGPCPSGFSGDGIHCTDFDECSAKTSKCDQYANCTNTIGNYNCTCREGFNGTGFTCNDINECQGNNSCSSNATCTNTPGSYSCSCKNGFTGNGSTCNDIDECQDSNSCSPNGICTNTPGSFSCSCKDGFTGNGAVCCSACEPNYCSNGGTCTRSLSSCNPVCQCPDAYTGEKCTVSKDTYPAQLNPGTKKRSVYVSFTHDANFSKEEGYNKIKTVLTNAPYDVVSLFDNTSSTMTIPTNNSIFTANFTARFTYIANITVVGFLNDKLVDYINSNKQRSTRSTGLTISNATSGDMLTVSELALNVTCVSGFVLDPATLQCISKCNSYCMNDGTCNLIVGNATCTCKPFTIYVTSGERCENLSMNLNAFFGILFGALAFLFLLIMGIVLGIYIYRKKKSKNDHDDTDQLYQTRFSWKPPILPSFQRLGDKEIPSLNTDTSPDLISWKPHLDKVNSATEVKIKRPEMKPNLNLYE</sequence>
<feature type="disulfide bond" evidence="8">
    <location>
        <begin position="182"/>
        <end position="199"/>
    </location>
</feature>
<proteinExistence type="predicted"/>
<dbReference type="InterPro" id="IPR000742">
    <property type="entry name" value="EGF"/>
</dbReference>
<dbReference type="PANTHER" id="PTHR24038:SF11">
    <property type="entry name" value="INTEGRIN BETA-LIKE PROTEIN E"/>
    <property type="match status" value="1"/>
</dbReference>
<feature type="disulfide bond" evidence="8">
    <location>
        <begin position="201"/>
        <end position="210"/>
    </location>
</feature>
<dbReference type="InterPro" id="IPR009030">
    <property type="entry name" value="Growth_fac_rcpt_cys_sf"/>
</dbReference>
<dbReference type="InterPro" id="IPR018097">
    <property type="entry name" value="EGF_Ca-bd_CS"/>
</dbReference>
<keyword evidence="12" id="KW-1185">Reference proteome</keyword>
<feature type="disulfide bond" evidence="8">
    <location>
        <begin position="360"/>
        <end position="370"/>
    </location>
</feature>
<evidence type="ECO:0000259" key="10">
    <source>
        <dbReference type="PROSITE" id="PS50026"/>
    </source>
</evidence>
<protein>
    <recommendedName>
        <fullName evidence="10">EGF-like domain-containing protein</fullName>
    </recommendedName>
</protein>
<dbReference type="PROSITE" id="PS50026">
    <property type="entry name" value="EGF_3"/>
    <property type="match status" value="5"/>
</dbReference>
<keyword evidence="2 8" id="KW-0245">EGF-like domain</keyword>
<dbReference type="Pfam" id="PF12947">
    <property type="entry name" value="EGF_3"/>
    <property type="match status" value="3"/>
</dbReference>
<evidence type="ECO:0000256" key="8">
    <source>
        <dbReference type="PROSITE-ProRule" id="PRU00076"/>
    </source>
</evidence>
<comment type="subcellular location">
    <subcellularLocation>
        <location evidence="1">Membrane</location>
    </subcellularLocation>
</comment>
<evidence type="ECO:0000256" key="2">
    <source>
        <dbReference type="ARBA" id="ARBA00022536"/>
    </source>
</evidence>
<dbReference type="AlphaFoldDB" id="A0A2G9NB12"/>
<keyword evidence="7" id="KW-0325">Glycoprotein</keyword>
<evidence type="ECO:0000256" key="4">
    <source>
        <dbReference type="ARBA" id="ARBA00022737"/>
    </source>
</evidence>
<dbReference type="Gene3D" id="2.10.25.10">
    <property type="entry name" value="Laminin"/>
    <property type="match status" value="6"/>
</dbReference>
<dbReference type="PROSITE" id="PS01187">
    <property type="entry name" value="EGF_CA"/>
    <property type="match status" value="1"/>
</dbReference>
<accession>A0A2G9NB12</accession>
<feature type="non-terminal residue" evidence="11">
    <location>
        <position position="1"/>
    </location>
</feature>
<feature type="domain" description="EGF-like" evidence="10">
    <location>
        <begin position="95"/>
        <end position="134"/>
    </location>
</feature>
<evidence type="ECO:0000256" key="6">
    <source>
        <dbReference type="ARBA" id="ARBA00023157"/>
    </source>
</evidence>
<name>A0A2G9NB12_AQUCT</name>
<dbReference type="CDD" id="cd00054">
    <property type="entry name" value="EGF_CA"/>
    <property type="match status" value="3"/>
</dbReference>
<evidence type="ECO:0000256" key="1">
    <source>
        <dbReference type="ARBA" id="ARBA00004370"/>
    </source>
</evidence>
<dbReference type="SMART" id="SM00181">
    <property type="entry name" value="EGF"/>
    <property type="match status" value="6"/>
</dbReference>
<dbReference type="Proteomes" id="UP000228934">
    <property type="component" value="Unassembled WGS sequence"/>
</dbReference>
<feature type="domain" description="EGF-like" evidence="10">
    <location>
        <begin position="54"/>
        <end position="94"/>
    </location>
</feature>
<feature type="domain" description="EGF-like" evidence="10">
    <location>
        <begin position="357"/>
        <end position="395"/>
    </location>
</feature>
<organism evidence="11 12">
    <name type="scientific">Aquarana catesbeiana</name>
    <name type="common">American bullfrog</name>
    <name type="synonym">Rana catesbeiana</name>
    <dbReference type="NCBI Taxonomy" id="8400"/>
    <lineage>
        <taxon>Eukaryota</taxon>
        <taxon>Metazoa</taxon>
        <taxon>Chordata</taxon>
        <taxon>Craniata</taxon>
        <taxon>Vertebrata</taxon>
        <taxon>Euteleostomi</taxon>
        <taxon>Amphibia</taxon>
        <taxon>Batrachia</taxon>
        <taxon>Anura</taxon>
        <taxon>Neobatrachia</taxon>
        <taxon>Ranoidea</taxon>
        <taxon>Ranidae</taxon>
        <taxon>Aquarana</taxon>
    </lineage>
</organism>
<feature type="domain" description="EGF-like" evidence="10">
    <location>
        <begin position="135"/>
        <end position="172"/>
    </location>
</feature>
<keyword evidence="6 8" id="KW-1015">Disulfide bond</keyword>